<feature type="signal peptide" evidence="1">
    <location>
        <begin position="1"/>
        <end position="19"/>
    </location>
</feature>
<accession>B0VI59</accession>
<keyword evidence="1" id="KW-0732">Signal</keyword>
<protein>
    <recommendedName>
        <fullName evidence="2">SCP domain-containing protein</fullName>
    </recommendedName>
</protein>
<name>B0VI59_CLOAI</name>
<evidence type="ECO:0000313" key="3">
    <source>
        <dbReference type="EMBL" id="CAO81035.1"/>
    </source>
</evidence>
<dbReference type="EMBL" id="CU466930">
    <property type="protein sequence ID" value="CAO81035.1"/>
    <property type="molecule type" value="Genomic_DNA"/>
</dbReference>
<evidence type="ECO:0000259" key="2">
    <source>
        <dbReference type="Pfam" id="PF00188"/>
    </source>
</evidence>
<dbReference type="Gene3D" id="3.40.33.10">
    <property type="entry name" value="CAP"/>
    <property type="match status" value="1"/>
</dbReference>
<evidence type="ECO:0000313" key="4">
    <source>
        <dbReference type="Proteomes" id="UP000002019"/>
    </source>
</evidence>
<dbReference type="eggNOG" id="COG2340">
    <property type="taxonomic scope" value="Bacteria"/>
</dbReference>
<dbReference type="PANTHER" id="PTHR31157:SF1">
    <property type="entry name" value="SCP DOMAIN-CONTAINING PROTEIN"/>
    <property type="match status" value="1"/>
</dbReference>
<dbReference type="Pfam" id="PF00188">
    <property type="entry name" value="CAP"/>
    <property type="match status" value="1"/>
</dbReference>
<sequence>MRKSFFLILLLLFACTQSSKTISVTEFEHRIWELTNQQRSAYNLPPLLYDEGLADLARLHSKNMFNFDFFAHKDHLGYLVDDRKKKYYPQLVVSSIGENLAKFVNGARTFTPEEVVNGWMNSPEHKENILNATYTHLGVGVFTQDEVLLATQNFAAPVVKLLSEIPEKFDPLYQYQLLFEYMSPLPAKELEAVLNFPDSRFKYYIDDRSYTIGLKPVPLHWMAEKQLEVIVDFPAGRGNYSLCFGFNHSYLEDGIKIKVK</sequence>
<dbReference type="PANTHER" id="PTHR31157">
    <property type="entry name" value="SCP DOMAIN-CONTAINING PROTEIN"/>
    <property type="match status" value="1"/>
</dbReference>
<dbReference type="InterPro" id="IPR014044">
    <property type="entry name" value="CAP_dom"/>
</dbReference>
<proteinExistence type="predicted"/>
<dbReference type="RefSeq" id="WP_015424893.1">
    <property type="nucleotide sequence ID" value="NC_020449.1"/>
</dbReference>
<keyword evidence="4" id="KW-1185">Reference proteome</keyword>
<dbReference type="KEGG" id="caci:CLOAM1173"/>
<dbReference type="SUPFAM" id="SSF55797">
    <property type="entry name" value="PR-1-like"/>
    <property type="match status" value="1"/>
</dbReference>
<organism evidence="3 4">
    <name type="scientific">Cloacimonas acidaminovorans (strain Evry)</name>
    <dbReference type="NCBI Taxonomy" id="459349"/>
    <lineage>
        <taxon>Bacteria</taxon>
        <taxon>Pseudomonadati</taxon>
        <taxon>Candidatus Cloacimonadota</taxon>
        <taxon>Candidatus Cloacimonadia</taxon>
        <taxon>Candidatus Cloacimonadales</taxon>
        <taxon>Candidatus Cloacimonadaceae</taxon>
        <taxon>Candidatus Cloacimonas</taxon>
    </lineage>
</organism>
<dbReference type="HOGENOM" id="CLU_1068321_0_0_0"/>
<reference evidence="3 4" key="1">
    <citation type="journal article" date="2008" name="J. Bacteriol.">
        <title>'Candidatus Cloacamonas acidaminovorans': genome sequence reconstruction provides a first glimpse of a new bacterial division.</title>
        <authorList>
            <person name="Pelletier E."/>
            <person name="Kreimeyer A."/>
            <person name="Bocs S."/>
            <person name="Rouy Z."/>
            <person name="Gyapay G."/>
            <person name="Chouari R."/>
            <person name="Riviere D."/>
            <person name="Ganesan A."/>
            <person name="Daegelen P."/>
            <person name="Sghir A."/>
            <person name="Cohen G.N."/>
            <person name="Medigue C."/>
            <person name="Weissenbach J."/>
            <person name="Le Paslier D."/>
        </authorList>
    </citation>
    <scope>NUCLEOTIDE SEQUENCE [LARGE SCALE GENOMIC DNA]</scope>
    <source>
        <strain evidence="4">Evry</strain>
    </source>
</reference>
<gene>
    <name evidence="3" type="ordered locus">CLOAM1173</name>
</gene>
<dbReference type="InterPro" id="IPR035940">
    <property type="entry name" value="CAP_sf"/>
</dbReference>
<feature type="domain" description="SCP" evidence="2">
    <location>
        <begin position="33"/>
        <end position="146"/>
    </location>
</feature>
<evidence type="ECO:0000256" key="1">
    <source>
        <dbReference type="SAM" id="SignalP"/>
    </source>
</evidence>
<dbReference type="PROSITE" id="PS51257">
    <property type="entry name" value="PROKAR_LIPOPROTEIN"/>
    <property type="match status" value="1"/>
</dbReference>
<dbReference type="STRING" id="459349.CLOAM1173"/>
<dbReference type="OrthoDB" id="9811255at2"/>
<dbReference type="AlphaFoldDB" id="B0VI59"/>
<dbReference type="CDD" id="cd05379">
    <property type="entry name" value="CAP_bacterial"/>
    <property type="match status" value="1"/>
</dbReference>
<dbReference type="Proteomes" id="UP000002019">
    <property type="component" value="Chromosome"/>
</dbReference>
<feature type="chain" id="PRO_5002758230" description="SCP domain-containing protein" evidence="1">
    <location>
        <begin position="20"/>
        <end position="260"/>
    </location>
</feature>